<evidence type="ECO:0000259" key="6">
    <source>
        <dbReference type="PROSITE" id="PS51184"/>
    </source>
</evidence>
<accession>A0AAD7UHW9</accession>
<proteinExistence type="predicted"/>
<dbReference type="GO" id="GO:0005829">
    <property type="term" value="C:cytosol"/>
    <property type="evidence" value="ECO:0007669"/>
    <property type="project" value="TreeGrafter"/>
</dbReference>
<dbReference type="InterPro" id="IPR051982">
    <property type="entry name" value="CiliaryAsmbly_MitoImport"/>
</dbReference>
<dbReference type="PROSITE" id="PS51184">
    <property type="entry name" value="JMJC"/>
    <property type="match status" value="1"/>
</dbReference>
<gene>
    <name evidence="7" type="ORF">CTAYLR_000386</name>
</gene>
<dbReference type="Proteomes" id="UP001230188">
    <property type="component" value="Unassembled WGS sequence"/>
</dbReference>
<dbReference type="InterPro" id="IPR003347">
    <property type="entry name" value="JmjC_dom"/>
</dbReference>
<dbReference type="SUPFAM" id="SSF48452">
    <property type="entry name" value="TPR-like"/>
    <property type="match status" value="1"/>
</dbReference>
<dbReference type="InterPro" id="IPR014710">
    <property type="entry name" value="RmlC-like_jellyroll"/>
</dbReference>
<comment type="caution">
    <text evidence="7">The sequence shown here is derived from an EMBL/GenBank/DDBJ whole genome shotgun (WGS) entry which is preliminary data.</text>
</comment>
<evidence type="ECO:0000256" key="3">
    <source>
        <dbReference type="ARBA" id="ARBA00022737"/>
    </source>
</evidence>
<dbReference type="GO" id="GO:0006626">
    <property type="term" value="P:protein targeting to mitochondrion"/>
    <property type="evidence" value="ECO:0007669"/>
    <property type="project" value="TreeGrafter"/>
</dbReference>
<keyword evidence="8" id="KW-1185">Reference proteome</keyword>
<feature type="region of interest" description="Disordered" evidence="5">
    <location>
        <begin position="122"/>
        <end position="164"/>
    </location>
</feature>
<dbReference type="GO" id="GO:0031072">
    <property type="term" value="F:heat shock protein binding"/>
    <property type="evidence" value="ECO:0007669"/>
    <property type="project" value="TreeGrafter"/>
</dbReference>
<feature type="compositionally biased region" description="Acidic residues" evidence="5">
    <location>
        <begin position="1006"/>
        <end position="1017"/>
    </location>
</feature>
<comment type="subcellular location">
    <subcellularLocation>
        <location evidence="1">Cytoplasm</location>
    </subcellularLocation>
</comment>
<evidence type="ECO:0000256" key="2">
    <source>
        <dbReference type="ARBA" id="ARBA00022490"/>
    </source>
</evidence>
<sequence>MIAAEARRREAVEFYRREQWTAAACAFGEASEAARASPALFVSLSKNLAVAALRSGDARRAEAACSAVLEVEPDDLKSLYRRGLARIELRAWEGAHEDLSKASEAGDERARGAALAALQDLEAKQSLPPPKNNMPPAKKKPLQAPPKYETAAAPPPPKTNPTTMHRGFLLRARRRTSSKTPHQAAAVASKQVQTVGVEVGAEVVAAPRSPFTAARPSSRQVPEEEEEKDALAACAAALWAALREAAGHRDEATRRLDSGDAAGAVEACDRALAIADPVVRRCRAEPVRMDASTTILGSQVQARLGALATVGARACLIRGASSSSSGHQHIFCRALGFCRTGRRTSGGRWHRGFERIAREAYLARAVVLREQGDLEGAARDALRSLALDPWADDATALVARLVAEIKGFDAFALPRAPHPPGSIFRGSEEVAFAALRPGQKLAGARRAAWKSHVDSELEKRATTGDASDLWHYAPSRFVQSAPAGDVDKGGPIHLFLFRNDGAWTGGVHACFPRACGAATVGSYAAKFFKMTHDCACRYPLYLRDGSDASHLPVLPNFSWIAVGDNFGEVWDDTKVKGYVKPPAPRVVAATWRISGPGLPRRHAHWLVAGRLRAYAAGADAALDDLSRGRAVVLRGASFAGDDPSSATTNDDVRAYVAPLDAPTTYRFADDARWRETRESDAPRGVFAADHHALPAAADGTLWTTDLKQDDDDAARAVERALGDEFGRVASATARRAPAGALLPARFEPHDVVLAQRHGTSRFLVFDPLYHPALYAYPAHHALRRYSRLDLAEPRLLDFPLAAGLRGVEVELGPGDALALPRGWWRQEHCVDDVLVVEFAFRPKRPFRLAKVALFSDDPVLAAADLAATATALETTVARSVGKRNVAAFVDRLRTEVLDSGWQPWNDLDVQPLADDDDHAGDDPLVTRARFALGNLLGVDALEFFVSHYLATPRWRGLPLLDEAAAKKDDLRAAYERANHRAAAAAVSADAAALDANSTSPSHDHSADDDDDDDDDELPVIVDVTSS</sequence>
<feature type="domain" description="JmjC" evidence="6">
    <location>
        <begin position="682"/>
        <end position="857"/>
    </location>
</feature>
<dbReference type="Gene3D" id="1.25.40.10">
    <property type="entry name" value="Tetratricopeptide repeat domain"/>
    <property type="match status" value="1"/>
</dbReference>
<evidence type="ECO:0000313" key="8">
    <source>
        <dbReference type="Proteomes" id="UP001230188"/>
    </source>
</evidence>
<evidence type="ECO:0000256" key="4">
    <source>
        <dbReference type="ARBA" id="ARBA00022803"/>
    </source>
</evidence>
<dbReference type="PANTHER" id="PTHR45984">
    <property type="entry name" value="RNA (RNA) POLYMERASE II ASSOCIATED PROTEIN HOMOLOG"/>
    <property type="match status" value="1"/>
</dbReference>
<keyword evidence="2" id="KW-0963">Cytoplasm</keyword>
<name>A0AAD7UHW9_9STRA</name>
<dbReference type="InterPro" id="IPR019734">
    <property type="entry name" value="TPR_rpt"/>
</dbReference>
<dbReference type="InterPro" id="IPR041667">
    <property type="entry name" value="Cupin_8"/>
</dbReference>
<dbReference type="PANTHER" id="PTHR45984:SF1">
    <property type="entry name" value="SPAG1 AXONEMAL DYNEIN ASSEMBLY FACTOR"/>
    <property type="match status" value="1"/>
</dbReference>
<reference evidence="7" key="1">
    <citation type="submission" date="2023-01" db="EMBL/GenBank/DDBJ databases">
        <title>Metagenome sequencing of chrysophaentin producing Chrysophaeum taylorii.</title>
        <authorList>
            <person name="Davison J."/>
            <person name="Bewley C."/>
        </authorList>
    </citation>
    <scope>NUCLEOTIDE SEQUENCE</scope>
    <source>
        <strain evidence="7">NIES-1699</strain>
    </source>
</reference>
<dbReference type="SMART" id="SM00028">
    <property type="entry name" value="TPR"/>
    <property type="match status" value="3"/>
</dbReference>
<dbReference type="GO" id="GO:0005739">
    <property type="term" value="C:mitochondrion"/>
    <property type="evidence" value="ECO:0007669"/>
    <property type="project" value="TreeGrafter"/>
</dbReference>
<dbReference type="Pfam" id="PF13621">
    <property type="entry name" value="Cupin_8"/>
    <property type="match status" value="1"/>
</dbReference>
<dbReference type="InterPro" id="IPR011990">
    <property type="entry name" value="TPR-like_helical_dom_sf"/>
</dbReference>
<evidence type="ECO:0000313" key="7">
    <source>
        <dbReference type="EMBL" id="KAJ8605182.1"/>
    </source>
</evidence>
<dbReference type="AlphaFoldDB" id="A0AAD7UHW9"/>
<evidence type="ECO:0000256" key="1">
    <source>
        <dbReference type="ARBA" id="ARBA00004496"/>
    </source>
</evidence>
<dbReference type="SUPFAM" id="SSF51197">
    <property type="entry name" value="Clavaminate synthase-like"/>
    <property type="match status" value="1"/>
</dbReference>
<dbReference type="EMBL" id="JAQMWT010000317">
    <property type="protein sequence ID" value="KAJ8605182.1"/>
    <property type="molecule type" value="Genomic_DNA"/>
</dbReference>
<evidence type="ECO:0000256" key="5">
    <source>
        <dbReference type="SAM" id="MobiDB-lite"/>
    </source>
</evidence>
<feature type="region of interest" description="Disordered" evidence="5">
    <location>
        <begin position="988"/>
        <end position="1026"/>
    </location>
</feature>
<keyword evidence="3" id="KW-0677">Repeat</keyword>
<dbReference type="Gene3D" id="2.60.120.10">
    <property type="entry name" value="Jelly Rolls"/>
    <property type="match status" value="1"/>
</dbReference>
<organism evidence="7 8">
    <name type="scientific">Chrysophaeum taylorii</name>
    <dbReference type="NCBI Taxonomy" id="2483200"/>
    <lineage>
        <taxon>Eukaryota</taxon>
        <taxon>Sar</taxon>
        <taxon>Stramenopiles</taxon>
        <taxon>Ochrophyta</taxon>
        <taxon>Pelagophyceae</taxon>
        <taxon>Pelagomonadales</taxon>
        <taxon>Pelagomonadaceae</taxon>
        <taxon>Chrysophaeum</taxon>
    </lineage>
</organism>
<protein>
    <recommendedName>
        <fullName evidence="6">JmjC domain-containing protein</fullName>
    </recommendedName>
</protein>
<keyword evidence="4" id="KW-0802">TPR repeat</keyword>